<dbReference type="SUPFAM" id="SSF53850">
    <property type="entry name" value="Periplasmic binding protein-like II"/>
    <property type="match status" value="1"/>
</dbReference>
<dbReference type="InterPro" id="IPR000847">
    <property type="entry name" value="LysR_HTH_N"/>
</dbReference>
<dbReference type="GO" id="GO:0003700">
    <property type="term" value="F:DNA-binding transcription factor activity"/>
    <property type="evidence" value="ECO:0007669"/>
    <property type="project" value="InterPro"/>
</dbReference>
<keyword evidence="3 6" id="KW-0238">DNA-binding</keyword>
<dbReference type="RefSeq" id="WP_242980381.1">
    <property type="nucleotide sequence ID" value="NZ_PTJA01000018.1"/>
</dbReference>
<organism evidence="6 7">
    <name type="scientific">Lacrimispora xylanisolvens</name>
    <dbReference type="NCBI Taxonomy" id="384636"/>
    <lineage>
        <taxon>Bacteria</taxon>
        <taxon>Bacillati</taxon>
        <taxon>Bacillota</taxon>
        <taxon>Clostridia</taxon>
        <taxon>Lachnospirales</taxon>
        <taxon>Lachnospiraceae</taxon>
        <taxon>Lacrimispora</taxon>
    </lineage>
</organism>
<keyword evidence="4" id="KW-0804">Transcription</keyword>
<proteinExistence type="inferred from homology"/>
<dbReference type="PANTHER" id="PTHR30126:SF64">
    <property type="entry name" value="HTH-TYPE TRANSCRIPTIONAL REGULATOR CITR"/>
    <property type="match status" value="1"/>
</dbReference>
<dbReference type="Gene3D" id="1.10.10.10">
    <property type="entry name" value="Winged helix-like DNA-binding domain superfamily/Winged helix DNA-binding domain"/>
    <property type="match status" value="1"/>
</dbReference>
<evidence type="ECO:0000256" key="3">
    <source>
        <dbReference type="ARBA" id="ARBA00023125"/>
    </source>
</evidence>
<evidence type="ECO:0000256" key="4">
    <source>
        <dbReference type="ARBA" id="ARBA00023163"/>
    </source>
</evidence>
<dbReference type="InterPro" id="IPR036390">
    <property type="entry name" value="WH_DNA-bd_sf"/>
</dbReference>
<dbReference type="EMBL" id="PTJA01000018">
    <property type="protein sequence ID" value="PPK76382.1"/>
    <property type="molecule type" value="Genomic_DNA"/>
</dbReference>
<evidence type="ECO:0000256" key="2">
    <source>
        <dbReference type="ARBA" id="ARBA00023015"/>
    </source>
</evidence>
<gene>
    <name evidence="6" type="ORF">BXY41_11872</name>
</gene>
<dbReference type="SUPFAM" id="SSF46785">
    <property type="entry name" value="Winged helix' DNA-binding domain"/>
    <property type="match status" value="1"/>
</dbReference>
<evidence type="ECO:0000313" key="7">
    <source>
        <dbReference type="Proteomes" id="UP000237749"/>
    </source>
</evidence>
<dbReference type="InterPro" id="IPR036388">
    <property type="entry name" value="WH-like_DNA-bd_sf"/>
</dbReference>
<dbReference type="GO" id="GO:0000976">
    <property type="term" value="F:transcription cis-regulatory region binding"/>
    <property type="evidence" value="ECO:0007669"/>
    <property type="project" value="TreeGrafter"/>
</dbReference>
<protein>
    <submittedName>
        <fullName evidence="6">DNA-binding transcriptional LysR family regulator</fullName>
    </submittedName>
</protein>
<dbReference type="Pfam" id="PF03466">
    <property type="entry name" value="LysR_substrate"/>
    <property type="match status" value="1"/>
</dbReference>
<accession>A0A2S6HFY6</accession>
<dbReference type="Gene3D" id="3.40.190.290">
    <property type="match status" value="1"/>
</dbReference>
<sequence length="303" mass="34160">MGGILKFYMFIPFELYRVFYTTARLGSISKASKELFTSQPAVSYSIKQLEEKLGGQLFFRNAKGVSLTAEGEILYQYIEKGCSLILSGERKFGELKDMTLGQLRIAVCSAVCKNDLLKPITHYHQLYPDIRIHVRDESSYEISRLLDKGEIDVGIINFHENNNEQLHMVREIKKEMCFVAGKKYEPLSWNPISLHALTEAHPLIALHKGGSTRKVLDQFLLSHGIKKSPQVELSTLELIVEFTINGLGIACVTKDYVANELACKKLFLIPLLEPLPKINLAVVLKKGMPVSTASEKFLELLNQ</sequence>
<evidence type="ECO:0000256" key="1">
    <source>
        <dbReference type="ARBA" id="ARBA00009437"/>
    </source>
</evidence>
<feature type="domain" description="HTH lysR-type" evidence="5">
    <location>
        <begin position="11"/>
        <end position="68"/>
    </location>
</feature>
<evidence type="ECO:0000313" key="6">
    <source>
        <dbReference type="EMBL" id="PPK76382.1"/>
    </source>
</evidence>
<dbReference type="PANTHER" id="PTHR30126">
    <property type="entry name" value="HTH-TYPE TRANSCRIPTIONAL REGULATOR"/>
    <property type="match status" value="1"/>
</dbReference>
<keyword evidence="2" id="KW-0805">Transcription regulation</keyword>
<reference evidence="6 7" key="1">
    <citation type="submission" date="2018-02" db="EMBL/GenBank/DDBJ databases">
        <title>Genomic Encyclopedia of Archaeal and Bacterial Type Strains, Phase II (KMG-II): from individual species to whole genera.</title>
        <authorList>
            <person name="Goeker M."/>
        </authorList>
    </citation>
    <scope>NUCLEOTIDE SEQUENCE [LARGE SCALE GENOMIC DNA]</scope>
    <source>
        <strain evidence="6 7">DSM 3808</strain>
    </source>
</reference>
<keyword evidence="7" id="KW-1185">Reference proteome</keyword>
<comment type="caution">
    <text evidence="6">The sequence shown here is derived from an EMBL/GenBank/DDBJ whole genome shotgun (WGS) entry which is preliminary data.</text>
</comment>
<name>A0A2S6HFY6_9FIRM</name>
<evidence type="ECO:0000259" key="5">
    <source>
        <dbReference type="PROSITE" id="PS50931"/>
    </source>
</evidence>
<dbReference type="AlphaFoldDB" id="A0A2S6HFY6"/>
<dbReference type="CDD" id="cd05466">
    <property type="entry name" value="PBP2_LTTR_substrate"/>
    <property type="match status" value="1"/>
</dbReference>
<dbReference type="PROSITE" id="PS50931">
    <property type="entry name" value="HTH_LYSR"/>
    <property type="match status" value="1"/>
</dbReference>
<comment type="similarity">
    <text evidence="1">Belongs to the LysR transcriptional regulatory family.</text>
</comment>
<dbReference type="Proteomes" id="UP000237749">
    <property type="component" value="Unassembled WGS sequence"/>
</dbReference>
<dbReference type="PRINTS" id="PR00039">
    <property type="entry name" value="HTHLYSR"/>
</dbReference>
<dbReference type="InterPro" id="IPR005119">
    <property type="entry name" value="LysR_subst-bd"/>
</dbReference>
<dbReference type="Pfam" id="PF00126">
    <property type="entry name" value="HTH_1"/>
    <property type="match status" value="1"/>
</dbReference>